<evidence type="ECO:0000259" key="5">
    <source>
        <dbReference type="PROSITE" id="PS51464"/>
    </source>
</evidence>
<keyword evidence="1" id="KW-0805">Transcription regulation</keyword>
<evidence type="ECO:0000256" key="3">
    <source>
        <dbReference type="ARBA" id="ARBA00023163"/>
    </source>
</evidence>
<dbReference type="SUPFAM" id="SSF46689">
    <property type="entry name" value="Homeodomain-like"/>
    <property type="match status" value="1"/>
</dbReference>
<dbReference type="PROSITE" id="PS51071">
    <property type="entry name" value="HTH_RPIR"/>
    <property type="match status" value="1"/>
</dbReference>
<dbReference type="PANTHER" id="PTHR30514:SF1">
    <property type="entry name" value="HTH-TYPE TRANSCRIPTIONAL REGULATOR HEXR-RELATED"/>
    <property type="match status" value="1"/>
</dbReference>
<dbReference type="Gene3D" id="1.10.10.10">
    <property type="entry name" value="Winged helix-like DNA-binding domain superfamily/Winged helix DNA-binding domain"/>
    <property type="match status" value="1"/>
</dbReference>
<dbReference type="PROSITE" id="PS51464">
    <property type="entry name" value="SIS"/>
    <property type="match status" value="1"/>
</dbReference>
<proteinExistence type="predicted"/>
<dbReference type="InterPro" id="IPR035472">
    <property type="entry name" value="RpiR-like_SIS"/>
</dbReference>
<dbReference type="EMBL" id="QGLP01000008">
    <property type="protein sequence ID" value="PXZ02874.1"/>
    <property type="molecule type" value="Genomic_DNA"/>
</dbReference>
<evidence type="ECO:0000259" key="4">
    <source>
        <dbReference type="PROSITE" id="PS51071"/>
    </source>
</evidence>
<dbReference type="InterPro" id="IPR036388">
    <property type="entry name" value="WH-like_DNA-bd_sf"/>
</dbReference>
<keyword evidence="2" id="KW-0238">DNA-binding</keyword>
<dbReference type="InterPro" id="IPR001347">
    <property type="entry name" value="SIS_dom"/>
</dbReference>
<dbReference type="Pfam" id="PF01418">
    <property type="entry name" value="HTH_6"/>
    <property type="match status" value="1"/>
</dbReference>
<dbReference type="InterPro" id="IPR009057">
    <property type="entry name" value="Homeodomain-like_sf"/>
</dbReference>
<dbReference type="Proteomes" id="UP000247483">
    <property type="component" value="Unassembled WGS sequence"/>
</dbReference>
<dbReference type="PANTHER" id="PTHR30514">
    <property type="entry name" value="GLUCOKINASE"/>
    <property type="match status" value="1"/>
</dbReference>
<dbReference type="InterPro" id="IPR046348">
    <property type="entry name" value="SIS_dom_sf"/>
</dbReference>
<feature type="domain" description="HTH rpiR-type" evidence="4">
    <location>
        <begin position="19"/>
        <end position="95"/>
    </location>
</feature>
<comment type="caution">
    <text evidence="6">The sequence shown here is derived from an EMBL/GenBank/DDBJ whole genome shotgun (WGS) entry which is preliminary data.</text>
</comment>
<dbReference type="Pfam" id="PF01380">
    <property type="entry name" value="SIS"/>
    <property type="match status" value="1"/>
</dbReference>
<dbReference type="InterPro" id="IPR047640">
    <property type="entry name" value="RpiR-like"/>
</dbReference>
<dbReference type="GO" id="GO:1901135">
    <property type="term" value="P:carbohydrate derivative metabolic process"/>
    <property type="evidence" value="ECO:0007669"/>
    <property type="project" value="InterPro"/>
</dbReference>
<accession>A0A2V4DX48</accession>
<dbReference type="GO" id="GO:0097367">
    <property type="term" value="F:carbohydrate derivative binding"/>
    <property type="evidence" value="ECO:0007669"/>
    <property type="project" value="InterPro"/>
</dbReference>
<dbReference type="SUPFAM" id="SSF53697">
    <property type="entry name" value="SIS domain"/>
    <property type="match status" value="1"/>
</dbReference>
<organism evidence="6 7">
    <name type="scientific">Gilliamella apicola</name>
    <dbReference type="NCBI Taxonomy" id="1196095"/>
    <lineage>
        <taxon>Bacteria</taxon>
        <taxon>Pseudomonadati</taxon>
        <taxon>Pseudomonadota</taxon>
        <taxon>Gammaproteobacteria</taxon>
        <taxon>Orbales</taxon>
        <taxon>Orbaceae</taxon>
        <taxon>Gilliamella</taxon>
    </lineage>
</organism>
<evidence type="ECO:0000256" key="1">
    <source>
        <dbReference type="ARBA" id="ARBA00023015"/>
    </source>
</evidence>
<dbReference type="AlphaFoldDB" id="A0A2V4DX48"/>
<feature type="domain" description="SIS" evidence="5">
    <location>
        <begin position="139"/>
        <end position="279"/>
    </location>
</feature>
<dbReference type="GO" id="GO:0003700">
    <property type="term" value="F:DNA-binding transcription factor activity"/>
    <property type="evidence" value="ECO:0007669"/>
    <property type="project" value="InterPro"/>
</dbReference>
<sequence length="303" mass="33479">MLRSKNVKQLNDPENSNALAIGAMIRISLSSLSNTEQRIIEWMMTKGNLKPRTSIKEVAEALSVSEPLLVKVSKKLGYSGFREIRSALLSYFDALPFDKEQELSEKDNVENIIEKVFNNSVQALKEAQSIVDAKIISKAAEWIFHANRIVILGVGGSAIVGEDFEHKLLRIGIHSHTYSDNHLMVMVASQLKENDVVIAISQSGNTAEICNAILVAKKNQAKIICITNNHQSELAEISDLSIFSPAKNGPLLGQNAAARIIQLTLLDTLFIAIVVLDHEKSKVHLERSIDVVKPLHKKTLSNE</sequence>
<reference evidence="6 7" key="1">
    <citation type="submission" date="2018-05" db="EMBL/GenBank/DDBJ databases">
        <title>Reference genomes for bee gut microbiota database.</title>
        <authorList>
            <person name="Ellegaard K.M."/>
        </authorList>
    </citation>
    <scope>NUCLEOTIDE SEQUENCE [LARGE SCALE GENOMIC DNA]</scope>
    <source>
        <strain evidence="6 7">ESL0177</strain>
    </source>
</reference>
<evidence type="ECO:0000256" key="2">
    <source>
        <dbReference type="ARBA" id="ARBA00023125"/>
    </source>
</evidence>
<dbReference type="GO" id="GO:0003677">
    <property type="term" value="F:DNA binding"/>
    <property type="evidence" value="ECO:0007669"/>
    <property type="project" value="UniProtKB-KW"/>
</dbReference>
<protein>
    <submittedName>
        <fullName evidence="6">MurR/RpiR family transcriptional regulator</fullName>
    </submittedName>
</protein>
<dbReference type="CDD" id="cd05013">
    <property type="entry name" value="SIS_RpiR"/>
    <property type="match status" value="1"/>
</dbReference>
<evidence type="ECO:0000313" key="7">
    <source>
        <dbReference type="Proteomes" id="UP000247483"/>
    </source>
</evidence>
<gene>
    <name evidence="6" type="ORF">DKK79_12540</name>
</gene>
<dbReference type="InterPro" id="IPR000281">
    <property type="entry name" value="HTH_RpiR"/>
</dbReference>
<dbReference type="Gene3D" id="3.40.50.10490">
    <property type="entry name" value="Glucose-6-phosphate isomerase like protein, domain 1"/>
    <property type="match status" value="1"/>
</dbReference>
<name>A0A2V4DX48_9GAMM</name>
<keyword evidence="3" id="KW-0804">Transcription</keyword>
<evidence type="ECO:0000313" key="6">
    <source>
        <dbReference type="EMBL" id="PXZ02874.1"/>
    </source>
</evidence>